<protein>
    <recommendedName>
        <fullName evidence="4">Dynein regulatory complex protein 10</fullName>
    </recommendedName>
</protein>
<keyword evidence="6" id="KW-0282">Flagellum</keyword>
<dbReference type="OrthoDB" id="371720at2759"/>
<dbReference type="InterPro" id="IPR042815">
    <property type="entry name" value="DRC10"/>
</dbReference>
<feature type="region of interest" description="Disordered" evidence="11">
    <location>
        <begin position="1036"/>
        <end position="1056"/>
    </location>
</feature>
<dbReference type="RefSeq" id="XP_008817868.1">
    <property type="nucleotide sequence ID" value="XM_008819646.1"/>
</dbReference>
<dbReference type="PANTHER" id="PTHR31598">
    <property type="entry name" value="IQ DOMAIN-CONTAINING PROTEIN D"/>
    <property type="match status" value="1"/>
</dbReference>
<evidence type="ECO:0000256" key="5">
    <source>
        <dbReference type="ARBA" id="ARBA00022490"/>
    </source>
</evidence>
<evidence type="ECO:0000256" key="8">
    <source>
        <dbReference type="ARBA" id="ARBA00023212"/>
    </source>
</evidence>
<dbReference type="VEuPathDB" id="PlasmoDB:C922_04061"/>
<feature type="region of interest" description="Disordered" evidence="11">
    <location>
        <begin position="1320"/>
        <end position="1419"/>
    </location>
</feature>
<proteinExistence type="inferred from homology"/>
<dbReference type="GeneID" id="20039335"/>
<comment type="similarity">
    <text evidence="3">Belongs to the DRC10 family.</text>
</comment>
<dbReference type="EMBL" id="KI965478">
    <property type="protein sequence ID" value="EUD65555.1"/>
    <property type="molecule type" value="Genomic_DNA"/>
</dbReference>
<evidence type="ECO:0000256" key="11">
    <source>
        <dbReference type="SAM" id="MobiDB-lite"/>
    </source>
</evidence>
<dbReference type="PANTHER" id="PTHR31598:SF1">
    <property type="entry name" value="DYNEIN REGULATORY COMPLEX PROTEIN 10"/>
    <property type="match status" value="1"/>
</dbReference>
<feature type="compositionally biased region" description="Acidic residues" evidence="11">
    <location>
        <begin position="1036"/>
        <end position="1045"/>
    </location>
</feature>
<dbReference type="Proteomes" id="UP000030640">
    <property type="component" value="Unassembled WGS sequence"/>
</dbReference>
<keyword evidence="7" id="KW-0969">Cilium</keyword>
<keyword evidence="8" id="KW-0206">Cytoskeleton</keyword>
<feature type="compositionally biased region" description="Basic and acidic residues" evidence="11">
    <location>
        <begin position="1347"/>
        <end position="1380"/>
    </location>
</feature>
<feature type="region of interest" description="Disordered" evidence="11">
    <location>
        <begin position="75"/>
        <end position="114"/>
    </location>
</feature>
<gene>
    <name evidence="12" type="ORF">C922_04061</name>
</gene>
<feature type="compositionally biased region" description="Basic and acidic residues" evidence="11">
    <location>
        <begin position="1234"/>
        <end position="1248"/>
    </location>
</feature>
<evidence type="ECO:0000256" key="6">
    <source>
        <dbReference type="ARBA" id="ARBA00022846"/>
    </source>
</evidence>
<organism evidence="12 13">
    <name type="scientific">Plasmodium inui San Antonio 1</name>
    <dbReference type="NCBI Taxonomy" id="1237626"/>
    <lineage>
        <taxon>Eukaryota</taxon>
        <taxon>Sar</taxon>
        <taxon>Alveolata</taxon>
        <taxon>Apicomplexa</taxon>
        <taxon>Aconoidasida</taxon>
        <taxon>Haemosporida</taxon>
        <taxon>Plasmodiidae</taxon>
        <taxon>Plasmodium</taxon>
        <taxon>Plasmodium (Plasmodium)</taxon>
    </lineage>
</organism>
<comment type="subcellular location">
    <subcellularLocation>
        <location evidence="2">Cytoplasm</location>
        <location evidence="2">Cytoskeleton</location>
        <location evidence="2">Flagellum axoneme</location>
    </subcellularLocation>
</comment>
<feature type="region of interest" description="Disordered" evidence="11">
    <location>
        <begin position="1498"/>
        <end position="1519"/>
    </location>
</feature>
<evidence type="ECO:0000313" key="13">
    <source>
        <dbReference type="Proteomes" id="UP000030640"/>
    </source>
</evidence>
<evidence type="ECO:0000256" key="3">
    <source>
        <dbReference type="ARBA" id="ARBA00009071"/>
    </source>
</evidence>
<name>W7A1L1_9APIC</name>
<feature type="region of interest" description="Disordered" evidence="11">
    <location>
        <begin position="1727"/>
        <end position="1746"/>
    </location>
</feature>
<comment type="function">
    <text evidence="1">Component of the nexin-dynein regulatory complex (N-DRC), a key regulator of ciliary/flagellar motility which maintains the alignment and integrity of the distal axoneme and regulates microtubule sliding in motile axonemes.</text>
</comment>
<feature type="compositionally biased region" description="Basic and acidic residues" evidence="11">
    <location>
        <begin position="1154"/>
        <end position="1167"/>
    </location>
</feature>
<evidence type="ECO:0000256" key="4">
    <source>
        <dbReference type="ARBA" id="ARBA00021752"/>
    </source>
</evidence>
<reference evidence="12 13" key="1">
    <citation type="submission" date="2013-02" db="EMBL/GenBank/DDBJ databases">
        <title>The Genome Sequence of Plasmodium inui San Antonio 1.</title>
        <authorList>
            <consortium name="The Broad Institute Genome Sequencing Platform"/>
            <consortium name="The Broad Institute Genome Sequencing Center for Infectious Disease"/>
            <person name="Neafsey D."/>
            <person name="Cheeseman I."/>
            <person name="Volkman S."/>
            <person name="Adams J."/>
            <person name="Walker B."/>
            <person name="Young S.K."/>
            <person name="Zeng Q."/>
            <person name="Gargeya S."/>
            <person name="Fitzgerald M."/>
            <person name="Haas B."/>
            <person name="Abouelleil A."/>
            <person name="Alvarado L."/>
            <person name="Arachchi H.M."/>
            <person name="Berlin A.M."/>
            <person name="Chapman S.B."/>
            <person name="Dewar J."/>
            <person name="Goldberg J."/>
            <person name="Griggs A."/>
            <person name="Gujja S."/>
            <person name="Hansen M."/>
            <person name="Howarth C."/>
            <person name="Imamovic A."/>
            <person name="Larimer J."/>
            <person name="McCowan C."/>
            <person name="Murphy C."/>
            <person name="Neiman D."/>
            <person name="Pearson M."/>
            <person name="Priest M."/>
            <person name="Roberts A."/>
            <person name="Saif S."/>
            <person name="Shea T."/>
            <person name="Sisk P."/>
            <person name="Sykes S."/>
            <person name="Wortman J."/>
            <person name="Nusbaum C."/>
            <person name="Birren B."/>
        </authorList>
    </citation>
    <scope>NUCLEOTIDE SEQUENCE [LARGE SCALE GENOMIC DNA]</scope>
    <source>
        <strain evidence="12 13">San Antonio 1</strain>
    </source>
</reference>
<feature type="region of interest" description="Disordered" evidence="11">
    <location>
        <begin position="873"/>
        <end position="924"/>
    </location>
</feature>
<accession>W7A1L1</accession>
<feature type="compositionally biased region" description="Low complexity" evidence="11">
    <location>
        <begin position="730"/>
        <end position="741"/>
    </location>
</feature>
<feature type="region of interest" description="Disordered" evidence="11">
    <location>
        <begin position="1095"/>
        <end position="1248"/>
    </location>
</feature>
<keyword evidence="9" id="KW-0966">Cell projection</keyword>
<feature type="compositionally biased region" description="Gly residues" evidence="11">
    <location>
        <begin position="1733"/>
        <end position="1746"/>
    </location>
</feature>
<evidence type="ECO:0000256" key="9">
    <source>
        <dbReference type="ARBA" id="ARBA00023273"/>
    </source>
</evidence>
<evidence type="ECO:0000256" key="1">
    <source>
        <dbReference type="ARBA" id="ARBA00003029"/>
    </source>
</evidence>
<feature type="compositionally biased region" description="Basic and acidic residues" evidence="11">
    <location>
        <begin position="887"/>
        <end position="903"/>
    </location>
</feature>
<sequence>MDGKFIDVEAKSLYSVIETFERKIVNLSYINEEVLEKLNEKELSSLPEEFFTYFKDIIKLNKLYEHTEIIKCEEEMEVEDGQGGGERGGEGEDKRDDKNYDERDDDGDDQLGVHGEHQDLVDKIKKYCSCLCRIFEKNENLSPILNSLSEKKSHDFFKFLDIVKDLKDIFLVKFQTTVEEQRKRIESLEELKEEEQRTQNEEKQLNDELELVRRRSHEELKDLQKILMTKENELNNLKKSSEESIKNLLDHMPVNNLTEDLENINALLDKTKNVYDDQIRTYQDLEVNLVKKNVLIELDIQNYIESIEAEIEEMDKEIQLWDKKLRENKIIDIDLDATMVKKKVEVEEKNFLKELTDKRRNILMKRENEDNEAATIIQAYIRATTLSCIRRAQPEPLPPPQSAKMNDVDIEDYHRNILQELNAVEEEGEISLSIFLNDLIDIDIESNFNFSYQVISRVMQICVNSLNRNLITLADACMHFMRYSISRCLKLEEEINQSFFDSINTIVKICLNMKYFIDNRSLLFQRGFLSFIIELDKSSPNFMILWKGYKTEMCTFLPSLLHLISFHLTLLNDVLKEFKKDELTCNSYMQVGCSRIKIIEIAFNLLLKIFKEIKEIPFISSLIDYVNLIVDTYDHIPDVEIKKKILSLCRCLYSSNCDGSKTHLASLPGVTNLLSRKRNNYLALTKEKDINMGYLRNCSYIYVSESHLFISTFSASGGERPNGTDRTDGTDGTNGTNGTNGSTVRINYGDTPPHQGHGVSPTSPKEKVILTPNGFRGCLLLNFFYAYFYNTQNKLLIVLCYDQVKVRKDSRGKMLVFRCSRMDALGALSNKLRTQYEGRLLDHIEICVKFRSESIKNKMFDVIAEVISIDSNEPDDGEEVKEESDETCLRKGAQHETKLKGDNKSANSFSEDDNDSDSRTNCVSADEIIEEEKLERRKVSFASMKEIYLMDYRTSMRTKTLLLDESLNEMDRHDDEGGLSDLTAEEDRKVPSAPEEETSCPSVGKASTLGGILPEEGGGTSHAYAVNEAGWVIEADDTLDPEGGDGGESLGGMPTKVSYATTKDLEHTEGVEDEVAILEDDELFGENPFRSVLSERRKNLGEGGQLPNGQQIYQMKDTKRVKEESGGEDPQDEFLILSDMDKLREQVCIGERSQGGEHDNDKDHVDVGSHPGEANEKTSGSIHQIRLENDGTKLLLSEPVTKLEEGKEGSREKNKSDVSYHPKRSYSHGNIPQGKERERRKNCPPYDIKEFMMKNGIDEHVGEEKRSPRCDPLESFLTGDPWKGSSHRGGQSILKSPPEIVKKLLSYDAKEKHVDQCIQSLAKPQGNGTPRGRQRGDLQRHLHRVDHRVMHNREEGDRARQRVKEEESKKGSGHIIEERPGYQADGPVNLDKTDTPSEENPSVAACQSGRRHDEGETGEYSEVVNIEGEDEASNEMISSDYLVGGEMDGGGSRTSIRRDGICRDGTCTDASCRDGSCREGSCRDSICREPRRTNEAFRNSAVKGTHHIDKPSSNCKSKKRIATNEANTANGAACPMNDYAAKNNHPDSPYPVKKTKYNYHDPKLLNLLKNEENLDKLSAKYLIKAYTIIQYNRRNTHIQIADCFRSVRKEITTSFDLINKKYSAWLKELQLKFAGRLEGIVSRHSYMLLLNKRRTGQINVDTLPIPIDLQIISTKINTLQDTLNIVQRTMEDKIKNLQILMAYKESDVYTSSLSLNTLLSRCSTQRLREGAGDEQGGGAQQSGGEK</sequence>
<feature type="compositionally biased region" description="Basic and acidic residues" evidence="11">
    <location>
        <begin position="1116"/>
        <end position="1125"/>
    </location>
</feature>
<feature type="region of interest" description="Disordered" evidence="11">
    <location>
        <begin position="717"/>
        <end position="765"/>
    </location>
</feature>
<feature type="compositionally biased region" description="Acidic residues" evidence="11">
    <location>
        <begin position="873"/>
        <end position="886"/>
    </location>
</feature>
<evidence type="ECO:0000256" key="7">
    <source>
        <dbReference type="ARBA" id="ARBA00023069"/>
    </source>
</evidence>
<feature type="compositionally biased region" description="Basic and acidic residues" evidence="11">
    <location>
        <begin position="1260"/>
        <end position="1272"/>
    </location>
</feature>
<keyword evidence="13" id="KW-1185">Reference proteome</keyword>
<feature type="compositionally biased region" description="Basic and acidic residues" evidence="11">
    <location>
        <begin position="87"/>
        <end position="101"/>
    </location>
</feature>
<feature type="compositionally biased region" description="Basic and acidic residues" evidence="11">
    <location>
        <begin position="1201"/>
        <end position="1220"/>
    </location>
</feature>
<feature type="region of interest" description="Disordered" evidence="11">
    <location>
        <begin position="1260"/>
        <end position="1295"/>
    </location>
</feature>
<keyword evidence="5" id="KW-0963">Cytoplasm</keyword>
<keyword evidence="10" id="KW-0175">Coiled coil</keyword>
<evidence type="ECO:0000256" key="2">
    <source>
        <dbReference type="ARBA" id="ARBA00004611"/>
    </source>
</evidence>
<feature type="coiled-coil region" evidence="10">
    <location>
        <begin position="171"/>
        <end position="274"/>
    </location>
</feature>
<evidence type="ECO:0000313" key="12">
    <source>
        <dbReference type="EMBL" id="EUD65555.1"/>
    </source>
</evidence>
<feature type="region of interest" description="Disordered" evidence="11">
    <location>
        <begin position="972"/>
        <end position="1006"/>
    </location>
</feature>
<evidence type="ECO:0000256" key="10">
    <source>
        <dbReference type="SAM" id="Coils"/>
    </source>
</evidence>